<gene>
    <name evidence="1" type="ORF">BO80DRAFT_444966</name>
</gene>
<organism evidence="1 2">
    <name type="scientific">Aspergillus ibericus CBS 121593</name>
    <dbReference type="NCBI Taxonomy" id="1448316"/>
    <lineage>
        <taxon>Eukaryota</taxon>
        <taxon>Fungi</taxon>
        <taxon>Dikarya</taxon>
        <taxon>Ascomycota</taxon>
        <taxon>Pezizomycotina</taxon>
        <taxon>Eurotiomycetes</taxon>
        <taxon>Eurotiomycetidae</taxon>
        <taxon>Eurotiales</taxon>
        <taxon>Aspergillaceae</taxon>
        <taxon>Aspergillus</taxon>
        <taxon>Aspergillus subgen. Circumdati</taxon>
    </lineage>
</organism>
<dbReference type="AlphaFoldDB" id="A0A395H1L1"/>
<keyword evidence="2" id="KW-1185">Reference proteome</keyword>
<dbReference type="VEuPathDB" id="FungiDB:BO80DRAFT_444966"/>
<name>A0A395H1L1_9EURO</name>
<accession>A0A395H1L1</accession>
<dbReference type="OrthoDB" id="10550021at2759"/>
<proteinExistence type="predicted"/>
<evidence type="ECO:0000313" key="2">
    <source>
        <dbReference type="Proteomes" id="UP000249402"/>
    </source>
</evidence>
<dbReference type="EMBL" id="KZ824437">
    <property type="protein sequence ID" value="RAL01105.1"/>
    <property type="molecule type" value="Genomic_DNA"/>
</dbReference>
<dbReference type="RefSeq" id="XP_025575432.1">
    <property type="nucleotide sequence ID" value="XM_025721463.1"/>
</dbReference>
<protein>
    <submittedName>
        <fullName evidence="1">Uncharacterized protein</fullName>
    </submittedName>
</protein>
<dbReference type="Proteomes" id="UP000249402">
    <property type="component" value="Unassembled WGS sequence"/>
</dbReference>
<dbReference type="GeneID" id="37226328"/>
<reference evidence="1 2" key="1">
    <citation type="submission" date="2018-02" db="EMBL/GenBank/DDBJ databases">
        <title>The genomes of Aspergillus section Nigri reveals drivers in fungal speciation.</title>
        <authorList>
            <consortium name="DOE Joint Genome Institute"/>
            <person name="Vesth T.C."/>
            <person name="Nybo J."/>
            <person name="Theobald S."/>
            <person name="Brandl J."/>
            <person name="Frisvad J.C."/>
            <person name="Nielsen K.F."/>
            <person name="Lyhne E.K."/>
            <person name="Kogle M.E."/>
            <person name="Kuo A."/>
            <person name="Riley R."/>
            <person name="Clum A."/>
            <person name="Nolan M."/>
            <person name="Lipzen A."/>
            <person name="Salamov A."/>
            <person name="Henrissat B."/>
            <person name="Wiebenga A."/>
            <person name="De vries R.P."/>
            <person name="Grigoriev I.V."/>
            <person name="Mortensen U.H."/>
            <person name="Andersen M.R."/>
            <person name="Baker S.E."/>
        </authorList>
    </citation>
    <scope>NUCLEOTIDE SEQUENCE [LARGE SCALE GENOMIC DNA]</scope>
    <source>
        <strain evidence="1 2">CBS 121593</strain>
    </source>
</reference>
<sequence length="82" mass="9148">MASWGNSMAIFNEAVELQNTLANYVRDEKLLNPQLPQDAELFGYLRDMVAEADPEGEFGAHRPNLSTEVIKIWAKLLNGDAV</sequence>
<evidence type="ECO:0000313" key="1">
    <source>
        <dbReference type="EMBL" id="RAL01105.1"/>
    </source>
</evidence>